<evidence type="ECO:0000256" key="2">
    <source>
        <dbReference type="ARBA" id="ARBA00023239"/>
    </source>
</evidence>
<dbReference type="Proteomes" id="UP001050691">
    <property type="component" value="Unassembled WGS sequence"/>
</dbReference>
<evidence type="ECO:0000313" key="3">
    <source>
        <dbReference type="EMBL" id="GJJ09056.1"/>
    </source>
</evidence>
<keyword evidence="2" id="KW-0456">Lyase</keyword>
<comment type="caution">
    <text evidence="3">The sequence shown here is derived from an EMBL/GenBank/DDBJ whole genome shotgun (WGS) entry which is preliminary data.</text>
</comment>
<gene>
    <name evidence="3" type="ORF">Clacol_003278</name>
</gene>
<organism evidence="3 4">
    <name type="scientific">Clathrus columnatus</name>
    <dbReference type="NCBI Taxonomy" id="1419009"/>
    <lineage>
        <taxon>Eukaryota</taxon>
        <taxon>Fungi</taxon>
        <taxon>Dikarya</taxon>
        <taxon>Basidiomycota</taxon>
        <taxon>Agaricomycotina</taxon>
        <taxon>Agaricomycetes</taxon>
        <taxon>Phallomycetidae</taxon>
        <taxon>Phallales</taxon>
        <taxon>Clathraceae</taxon>
        <taxon>Clathrus</taxon>
    </lineage>
</organism>
<dbReference type="Gene3D" id="1.10.600.10">
    <property type="entry name" value="Farnesyl Diphosphate Synthase"/>
    <property type="match status" value="1"/>
</dbReference>
<accession>A0AAV5A7S1</accession>
<sequence length="346" mass="39577">MSEKHFFVSPHPIFHPEYHIERVSSAVKTFLDDMDFAPTNINPVNKDLENSMEKLMYARGMECEQLKRTLHLAAALIECTLEEKTNAALFTWYGYRFGVYMDDRIIKDPIPFREFGARILRNQQQLDPVLAAYTEVLNHMWDLYDPMVASIIFNNTLNFVTGSCIEPEIQKVSIVQGVDRFGWYIRDLTGVGIAFALFPYTKTGNFDILSVIQAIPDMNFWLSTANDLLSFHKEESASETGTHIYIRAITSNQSRYDTCDELVAELKKTRETIYAALAGNQAALETWKVWERGFVEWHLIQERYRLNDLGVVSTAVTGITVKKIRFGGLIDPPKGLELEISSQVQP</sequence>
<dbReference type="InterPro" id="IPR008949">
    <property type="entry name" value="Isoprenoid_synthase_dom_sf"/>
</dbReference>
<comment type="similarity">
    <text evidence="1">Belongs to the trichodiene synthase family.</text>
</comment>
<evidence type="ECO:0000256" key="1">
    <source>
        <dbReference type="ARBA" id="ARBA00007946"/>
    </source>
</evidence>
<dbReference type="EMBL" id="BPWL01000004">
    <property type="protein sequence ID" value="GJJ09056.1"/>
    <property type="molecule type" value="Genomic_DNA"/>
</dbReference>
<keyword evidence="4" id="KW-1185">Reference proteome</keyword>
<proteinExistence type="inferred from homology"/>
<evidence type="ECO:0008006" key="5">
    <source>
        <dbReference type="Google" id="ProtNLM"/>
    </source>
</evidence>
<dbReference type="GO" id="GO:0016838">
    <property type="term" value="F:carbon-oxygen lyase activity, acting on phosphates"/>
    <property type="evidence" value="ECO:0007669"/>
    <property type="project" value="InterPro"/>
</dbReference>
<protein>
    <recommendedName>
        <fullName evidence="5">Terpene synthase</fullName>
    </recommendedName>
</protein>
<name>A0AAV5A7S1_9AGAM</name>
<dbReference type="Pfam" id="PF06330">
    <property type="entry name" value="TRI5"/>
    <property type="match status" value="1"/>
</dbReference>
<evidence type="ECO:0000313" key="4">
    <source>
        <dbReference type="Proteomes" id="UP001050691"/>
    </source>
</evidence>
<dbReference type="AlphaFoldDB" id="A0AAV5A7S1"/>
<dbReference type="InterPro" id="IPR024652">
    <property type="entry name" value="Trichodiene_synth"/>
</dbReference>
<dbReference type="SUPFAM" id="SSF48576">
    <property type="entry name" value="Terpenoid synthases"/>
    <property type="match status" value="1"/>
</dbReference>
<reference evidence="3" key="1">
    <citation type="submission" date="2021-10" db="EMBL/GenBank/DDBJ databases">
        <title>De novo Genome Assembly of Clathrus columnatus (Basidiomycota, Fungi) Using Illumina and Nanopore Sequence Data.</title>
        <authorList>
            <person name="Ogiso-Tanaka E."/>
            <person name="Itagaki H."/>
            <person name="Hosoya T."/>
            <person name="Hosaka K."/>
        </authorList>
    </citation>
    <scope>NUCLEOTIDE SEQUENCE</scope>
    <source>
        <strain evidence="3">MO-923</strain>
    </source>
</reference>